<evidence type="ECO:0000313" key="2">
    <source>
        <dbReference type="EMBL" id="MBY73827.1"/>
    </source>
</evidence>
<protein>
    <submittedName>
        <fullName evidence="4">Uncharacterized protein LOC112689173</fullName>
    </submittedName>
</protein>
<dbReference type="AlphaFoldDB" id="A0A2S2Q7W7"/>
<name>A0A2S2Q7W7_9HEMI</name>
<feature type="transmembrane region" description="Helical" evidence="1">
    <location>
        <begin position="69"/>
        <end position="94"/>
    </location>
</feature>
<dbReference type="Proteomes" id="UP000694846">
    <property type="component" value="Unplaced"/>
</dbReference>
<feature type="transmembrane region" description="Helical" evidence="1">
    <location>
        <begin position="106"/>
        <end position="126"/>
    </location>
</feature>
<evidence type="ECO:0000313" key="4">
    <source>
        <dbReference type="RefSeq" id="XP_025418527.1"/>
    </source>
</evidence>
<evidence type="ECO:0000313" key="3">
    <source>
        <dbReference type="Proteomes" id="UP000694846"/>
    </source>
</evidence>
<gene>
    <name evidence="4" type="primary">LOC112689173</name>
    <name evidence="2" type="ORF">g.79183</name>
</gene>
<accession>A0A2S2Q7W7</accession>
<keyword evidence="3" id="KW-1185">Reference proteome</keyword>
<reference evidence="4" key="2">
    <citation type="submission" date="2025-04" db="UniProtKB">
        <authorList>
            <consortium name="RefSeq"/>
        </authorList>
    </citation>
    <scope>IDENTIFICATION</scope>
    <source>
        <tissue evidence="4">Whole body</tissue>
    </source>
</reference>
<keyword evidence="1" id="KW-1133">Transmembrane helix</keyword>
<feature type="transmembrane region" description="Helical" evidence="1">
    <location>
        <begin position="155"/>
        <end position="175"/>
    </location>
</feature>
<dbReference type="GeneID" id="112689173"/>
<proteinExistence type="predicted"/>
<keyword evidence="1" id="KW-0812">Transmembrane</keyword>
<organism evidence="2">
    <name type="scientific">Sipha flava</name>
    <name type="common">yellow sugarcane aphid</name>
    <dbReference type="NCBI Taxonomy" id="143950"/>
    <lineage>
        <taxon>Eukaryota</taxon>
        <taxon>Metazoa</taxon>
        <taxon>Ecdysozoa</taxon>
        <taxon>Arthropoda</taxon>
        <taxon>Hexapoda</taxon>
        <taxon>Insecta</taxon>
        <taxon>Pterygota</taxon>
        <taxon>Neoptera</taxon>
        <taxon>Paraneoptera</taxon>
        <taxon>Hemiptera</taxon>
        <taxon>Sternorrhyncha</taxon>
        <taxon>Aphidomorpha</taxon>
        <taxon>Aphidoidea</taxon>
        <taxon>Aphididae</taxon>
        <taxon>Sipha</taxon>
    </lineage>
</organism>
<dbReference type="OrthoDB" id="7466757at2759"/>
<reference evidence="2" key="1">
    <citation type="submission" date="2018-04" db="EMBL/GenBank/DDBJ databases">
        <title>Transcriptome assembly of Sipha flava.</title>
        <authorList>
            <person name="Scully E.D."/>
            <person name="Geib S.M."/>
            <person name="Palmer N.A."/>
            <person name="Koch K."/>
            <person name="Bradshaw J."/>
            <person name="Heng-Moss T."/>
            <person name="Sarath G."/>
        </authorList>
    </citation>
    <scope>NUCLEOTIDE SEQUENCE</scope>
</reference>
<dbReference type="EMBL" id="GGMS01004624">
    <property type="protein sequence ID" value="MBY73827.1"/>
    <property type="molecule type" value="Transcribed_RNA"/>
</dbReference>
<evidence type="ECO:0000256" key="1">
    <source>
        <dbReference type="SAM" id="Phobius"/>
    </source>
</evidence>
<dbReference type="RefSeq" id="XP_025418527.1">
    <property type="nucleotide sequence ID" value="XM_025562742.1"/>
</dbReference>
<feature type="transmembrane region" description="Helical" evidence="1">
    <location>
        <begin position="187"/>
        <end position="210"/>
    </location>
</feature>
<sequence length="217" mass="24077">MYLRFLKIFIQQRIQQFFGFKNHPPNPPRENMDDLAIQLNHRKEPAVIILNDDNMLLDDKMLCSSSPKLYPFAIVLRLRVLQIVCGITGLVMGMVATIEEKGKMNLGLAIPAGILTVIAAAGSIYMSHGFGGYRPQQCDPRLQPFRFLGPTVRSAVALTSLWLVACLLHACLLYVSARSLFRNGQIAVLAAILISLTLLTLLATAVLVHIDCKYDPD</sequence>
<keyword evidence="1" id="KW-0472">Membrane</keyword>